<keyword evidence="1" id="KW-1133">Transmembrane helix</keyword>
<dbReference type="Pfam" id="PF07853">
    <property type="entry name" value="DUF1648"/>
    <property type="match status" value="1"/>
</dbReference>
<keyword evidence="2" id="KW-0732">Signal</keyword>
<dbReference type="AlphaFoldDB" id="A0A380MSV9"/>
<feature type="signal peptide" evidence="2">
    <location>
        <begin position="1"/>
        <end position="29"/>
    </location>
</feature>
<feature type="transmembrane region" description="Helical" evidence="1">
    <location>
        <begin position="131"/>
        <end position="152"/>
    </location>
</feature>
<feature type="transmembrane region" description="Helical" evidence="1">
    <location>
        <begin position="63"/>
        <end position="83"/>
    </location>
</feature>
<name>A0A380MSV9_STRGR</name>
<accession>A0A380MSV9</accession>
<feature type="domain" description="DUF1648" evidence="3">
    <location>
        <begin position="27"/>
        <end position="71"/>
    </location>
</feature>
<evidence type="ECO:0000313" key="4">
    <source>
        <dbReference type="EMBL" id="SUO95003.1"/>
    </source>
</evidence>
<reference evidence="4 5" key="1">
    <citation type="submission" date="2018-06" db="EMBL/GenBank/DDBJ databases">
        <authorList>
            <consortium name="Pathogen Informatics"/>
            <person name="Doyle S."/>
        </authorList>
    </citation>
    <scope>NUCLEOTIDE SEQUENCE [LARGE SCALE GENOMIC DNA]</scope>
    <source>
        <strain evidence="4 5">NCTC7807</strain>
    </source>
</reference>
<organism evidence="4 5">
    <name type="scientific">Streptomyces griseus</name>
    <dbReference type="NCBI Taxonomy" id="1911"/>
    <lineage>
        <taxon>Bacteria</taxon>
        <taxon>Bacillati</taxon>
        <taxon>Actinomycetota</taxon>
        <taxon>Actinomycetes</taxon>
        <taxon>Kitasatosporales</taxon>
        <taxon>Streptomycetaceae</taxon>
        <taxon>Streptomyces</taxon>
    </lineage>
</organism>
<dbReference type="EMBL" id="UHID01000001">
    <property type="protein sequence ID" value="SUO95003.1"/>
    <property type="molecule type" value="Genomic_DNA"/>
</dbReference>
<dbReference type="Proteomes" id="UP000254150">
    <property type="component" value="Unassembled WGS sequence"/>
</dbReference>
<dbReference type="RefSeq" id="WP_100454745.1">
    <property type="nucleotide sequence ID" value="NZ_UHID01000001.1"/>
</dbReference>
<feature type="chain" id="PRO_5038785997" evidence="2">
    <location>
        <begin position="30"/>
        <end position="331"/>
    </location>
</feature>
<evidence type="ECO:0000256" key="1">
    <source>
        <dbReference type="SAM" id="Phobius"/>
    </source>
</evidence>
<gene>
    <name evidence="4" type="ORF">NCTC7807_01171</name>
</gene>
<evidence type="ECO:0000259" key="3">
    <source>
        <dbReference type="Pfam" id="PF07853"/>
    </source>
</evidence>
<feature type="transmembrane region" description="Helical" evidence="1">
    <location>
        <begin position="212"/>
        <end position="229"/>
    </location>
</feature>
<evidence type="ECO:0000256" key="2">
    <source>
        <dbReference type="SAM" id="SignalP"/>
    </source>
</evidence>
<feature type="transmembrane region" description="Helical" evidence="1">
    <location>
        <begin position="188"/>
        <end position="206"/>
    </location>
</feature>
<sequence>MTATGRRARVPRRLVALVALPFVAASALAAGVQAAASDRLPARLAVHFGAGGVPDRFESPAQFLVTVAALLLLGGAAWTVLVVRGARGGGAGTGMATAMGWGLAAFLGSISVLLLQLNADAADPAEVRLPLWHFGAALAVALTAGFLGHALVRGLVPAWPPDRESSGAERLDLPRHGRAGWARRTGSWPLLLAGLVTLCVAAALLLVSGTSWWAGIVLLLSGLPLVLMAQADVTVDQRGLTVRLSGLPWPRLSVPLDQVVTARTRSVNPLGEFGGWGYRVTPKRSGLIYRSGEALVVRRTGDGREFAVTVDDAGTAAALLNTLAERRPETR</sequence>
<evidence type="ECO:0000313" key="5">
    <source>
        <dbReference type="Proteomes" id="UP000254150"/>
    </source>
</evidence>
<proteinExistence type="predicted"/>
<dbReference type="InterPro" id="IPR012867">
    <property type="entry name" value="DUF1648"/>
</dbReference>
<feature type="transmembrane region" description="Helical" evidence="1">
    <location>
        <begin position="95"/>
        <end position="119"/>
    </location>
</feature>
<keyword evidence="1" id="KW-0472">Membrane</keyword>
<keyword evidence="1" id="KW-0812">Transmembrane</keyword>
<protein>
    <submittedName>
        <fullName evidence="4">Predicted integral membrane protein</fullName>
    </submittedName>
</protein>